<dbReference type="PANTHER" id="PTHR32093">
    <property type="entry name" value="LEUCINE-RICH REPEAT EXTENSIN-LIKE PROTEIN 3-RELATED"/>
    <property type="match status" value="1"/>
</dbReference>
<proteinExistence type="predicted"/>
<sequence length="182" mass="18785">MGNSPVSALVLADNNLGGCIPGSIGQMGKTLNELILSNDNLTGCLPPQIGNLKKVTVFDISSNSLQGPLPSSIGNMKSLEELHVANNGFAGIIPPSICQLTNLENFTYSSNFFTGRPPVCAAGSLVDAVVNGSMNCIIGLASQRSAKQCSSLLARPVDCIPDTSSTGLRVLIAPTTVIQNVA</sequence>
<dbReference type="SUPFAM" id="SSF52058">
    <property type="entry name" value="L domain-like"/>
    <property type="match status" value="1"/>
</dbReference>
<dbReference type="Proteomes" id="UP000694864">
    <property type="component" value="Chromosome 3"/>
</dbReference>
<gene>
    <name evidence="7" type="primary">LOC104778684</name>
</gene>
<dbReference type="InterPro" id="IPR051582">
    <property type="entry name" value="LRR_extensin-like_regulator"/>
</dbReference>
<keyword evidence="2" id="KW-0964">Secreted</keyword>
<dbReference type="PANTHER" id="PTHR32093:SF116">
    <property type="entry name" value="LEUCINE-RICH REPEAT EXTENSIN-LIKE PROTEIN 1"/>
    <property type="match status" value="1"/>
</dbReference>
<dbReference type="InterPro" id="IPR032675">
    <property type="entry name" value="LRR_dom_sf"/>
</dbReference>
<dbReference type="GeneID" id="104778684"/>
<dbReference type="InterPro" id="IPR001611">
    <property type="entry name" value="Leu-rich_rpt"/>
</dbReference>
<evidence type="ECO:0000256" key="4">
    <source>
        <dbReference type="ARBA" id="ARBA00022729"/>
    </source>
</evidence>
<name>A0ABM0YIK4_CAMSA</name>
<evidence type="ECO:0000256" key="1">
    <source>
        <dbReference type="ARBA" id="ARBA00004613"/>
    </source>
</evidence>
<evidence type="ECO:0000256" key="2">
    <source>
        <dbReference type="ARBA" id="ARBA00022525"/>
    </source>
</evidence>
<keyword evidence="3" id="KW-0433">Leucine-rich repeat</keyword>
<evidence type="ECO:0000256" key="5">
    <source>
        <dbReference type="ARBA" id="ARBA00022737"/>
    </source>
</evidence>
<reference evidence="7" key="2">
    <citation type="submission" date="2025-08" db="UniProtKB">
        <authorList>
            <consortium name="RefSeq"/>
        </authorList>
    </citation>
    <scope>IDENTIFICATION</scope>
    <source>
        <tissue evidence="7">Leaf</tissue>
    </source>
</reference>
<protein>
    <submittedName>
        <fullName evidence="7">Leucine-rich repeat extensin-like protein 1</fullName>
    </submittedName>
</protein>
<keyword evidence="4" id="KW-0732">Signal</keyword>
<evidence type="ECO:0000313" key="7">
    <source>
        <dbReference type="RefSeq" id="XP_010501433.1"/>
    </source>
</evidence>
<comment type="subcellular location">
    <subcellularLocation>
        <location evidence="1">Secreted</location>
    </subcellularLocation>
</comment>
<accession>A0ABM0YIK4</accession>
<keyword evidence="5" id="KW-0677">Repeat</keyword>
<dbReference type="Pfam" id="PF13855">
    <property type="entry name" value="LRR_8"/>
    <property type="match status" value="1"/>
</dbReference>
<evidence type="ECO:0000256" key="3">
    <source>
        <dbReference type="ARBA" id="ARBA00022614"/>
    </source>
</evidence>
<reference evidence="6" key="1">
    <citation type="journal article" date="2014" name="Nat. Commun.">
        <title>The emerging biofuel crop Camelina sativa retains a highly undifferentiated hexaploid genome structure.</title>
        <authorList>
            <person name="Kagale S."/>
            <person name="Koh C."/>
            <person name="Nixon J."/>
            <person name="Bollina V."/>
            <person name="Clarke W.E."/>
            <person name="Tuteja R."/>
            <person name="Spillane C."/>
            <person name="Robinson S.J."/>
            <person name="Links M.G."/>
            <person name="Clarke C."/>
            <person name="Higgins E.E."/>
            <person name="Huebert T."/>
            <person name="Sharpe A.G."/>
            <person name="Parkin I.A."/>
        </authorList>
    </citation>
    <scope>NUCLEOTIDE SEQUENCE [LARGE SCALE GENOMIC DNA]</scope>
    <source>
        <strain evidence="6">cv. DH55</strain>
    </source>
</reference>
<dbReference type="Gene3D" id="3.80.10.10">
    <property type="entry name" value="Ribonuclease Inhibitor"/>
    <property type="match status" value="1"/>
</dbReference>
<organism evidence="6 7">
    <name type="scientific">Camelina sativa</name>
    <name type="common">False flax</name>
    <name type="synonym">Myagrum sativum</name>
    <dbReference type="NCBI Taxonomy" id="90675"/>
    <lineage>
        <taxon>Eukaryota</taxon>
        <taxon>Viridiplantae</taxon>
        <taxon>Streptophyta</taxon>
        <taxon>Embryophyta</taxon>
        <taxon>Tracheophyta</taxon>
        <taxon>Spermatophyta</taxon>
        <taxon>Magnoliopsida</taxon>
        <taxon>eudicotyledons</taxon>
        <taxon>Gunneridae</taxon>
        <taxon>Pentapetalae</taxon>
        <taxon>rosids</taxon>
        <taxon>malvids</taxon>
        <taxon>Brassicales</taxon>
        <taxon>Brassicaceae</taxon>
        <taxon>Camelineae</taxon>
        <taxon>Camelina</taxon>
    </lineage>
</organism>
<evidence type="ECO:0000313" key="6">
    <source>
        <dbReference type="Proteomes" id="UP000694864"/>
    </source>
</evidence>
<dbReference type="RefSeq" id="XP_010501433.1">
    <property type="nucleotide sequence ID" value="XM_010503131.1"/>
</dbReference>
<keyword evidence="6" id="KW-1185">Reference proteome</keyword>